<evidence type="ECO:0000256" key="5">
    <source>
        <dbReference type="ARBA" id="ARBA00022777"/>
    </source>
</evidence>
<dbReference type="SUPFAM" id="SSF63999">
    <property type="entry name" value="Thiamin pyrophosphokinase, catalytic domain"/>
    <property type="match status" value="1"/>
</dbReference>
<comment type="catalytic activity">
    <reaction evidence="7">
        <text>thiamine + ATP = thiamine diphosphate + AMP + H(+)</text>
        <dbReference type="Rhea" id="RHEA:11576"/>
        <dbReference type="ChEBI" id="CHEBI:15378"/>
        <dbReference type="ChEBI" id="CHEBI:18385"/>
        <dbReference type="ChEBI" id="CHEBI:30616"/>
        <dbReference type="ChEBI" id="CHEBI:58937"/>
        <dbReference type="ChEBI" id="CHEBI:456215"/>
    </reaction>
</comment>
<name>A0A1E4T496_9ASCO</name>
<dbReference type="SMART" id="SM00983">
    <property type="entry name" value="TPK_B1_binding"/>
    <property type="match status" value="1"/>
</dbReference>
<keyword evidence="3 7" id="KW-0808">Transferase</keyword>
<dbReference type="InterPro" id="IPR036759">
    <property type="entry name" value="TPK_catalytic_sf"/>
</dbReference>
<dbReference type="Gene3D" id="3.40.50.10240">
    <property type="entry name" value="Thiamin pyrophosphokinase, catalytic domain"/>
    <property type="match status" value="1"/>
</dbReference>
<evidence type="ECO:0000256" key="7">
    <source>
        <dbReference type="PIRNR" id="PIRNR031057"/>
    </source>
</evidence>
<dbReference type="EC" id="2.7.6.2" evidence="7"/>
<evidence type="ECO:0000259" key="9">
    <source>
        <dbReference type="SMART" id="SM00983"/>
    </source>
</evidence>
<evidence type="ECO:0000256" key="1">
    <source>
        <dbReference type="ARBA" id="ARBA00005078"/>
    </source>
</evidence>
<feature type="region of interest" description="Disordered" evidence="8">
    <location>
        <begin position="1"/>
        <end position="47"/>
    </location>
</feature>
<dbReference type="CDD" id="cd07995">
    <property type="entry name" value="TPK"/>
    <property type="match status" value="1"/>
</dbReference>
<accession>A0A1E4T496</accession>
<feature type="compositionally biased region" description="Basic and acidic residues" evidence="8">
    <location>
        <begin position="1"/>
        <end position="17"/>
    </location>
</feature>
<comment type="pathway">
    <text evidence="1 7">Cofactor biosynthesis; thiamine diphosphate biosynthesis; thiamine diphosphate from thiamine: step 1/1.</text>
</comment>
<evidence type="ECO:0000256" key="6">
    <source>
        <dbReference type="ARBA" id="ARBA00022840"/>
    </source>
</evidence>
<dbReference type="PANTHER" id="PTHR13622:SF8">
    <property type="entry name" value="THIAMIN PYROPHOSPHOKINASE 1"/>
    <property type="match status" value="1"/>
</dbReference>
<dbReference type="InterPro" id="IPR016966">
    <property type="entry name" value="Thiamin_pyrophosphokinase_euk"/>
</dbReference>
<dbReference type="NCBIfam" id="TIGR01378">
    <property type="entry name" value="thi_PPkinase"/>
    <property type="match status" value="1"/>
</dbReference>
<dbReference type="InterPro" id="IPR006282">
    <property type="entry name" value="Thi_PPkinase"/>
</dbReference>
<gene>
    <name evidence="10" type="ORF">CANARDRAFT_27003</name>
</gene>
<evidence type="ECO:0000256" key="4">
    <source>
        <dbReference type="ARBA" id="ARBA00022741"/>
    </source>
</evidence>
<evidence type="ECO:0000313" key="10">
    <source>
        <dbReference type="EMBL" id="ODV86564.1"/>
    </source>
</evidence>
<dbReference type="Pfam" id="PF04265">
    <property type="entry name" value="TPK_B1_binding"/>
    <property type="match status" value="1"/>
</dbReference>
<dbReference type="SUPFAM" id="SSF63862">
    <property type="entry name" value="Thiamin pyrophosphokinase, substrate-binding domain"/>
    <property type="match status" value="1"/>
</dbReference>
<keyword evidence="6 7" id="KW-0067">ATP-binding</keyword>
<dbReference type="InterPro" id="IPR007373">
    <property type="entry name" value="Thiamin_PyroPKinase_B1-bd"/>
</dbReference>
<organism evidence="10 11">
    <name type="scientific">[Candida] arabinofermentans NRRL YB-2248</name>
    <dbReference type="NCBI Taxonomy" id="983967"/>
    <lineage>
        <taxon>Eukaryota</taxon>
        <taxon>Fungi</taxon>
        <taxon>Dikarya</taxon>
        <taxon>Ascomycota</taxon>
        <taxon>Saccharomycotina</taxon>
        <taxon>Pichiomycetes</taxon>
        <taxon>Pichiales</taxon>
        <taxon>Pichiaceae</taxon>
        <taxon>Ogataea</taxon>
        <taxon>Ogataea/Candida clade</taxon>
    </lineage>
</organism>
<dbReference type="GO" id="GO:0006772">
    <property type="term" value="P:thiamine metabolic process"/>
    <property type="evidence" value="ECO:0007669"/>
    <property type="project" value="InterPro"/>
</dbReference>
<proteinExistence type="inferred from homology"/>
<feature type="compositionally biased region" description="Low complexity" evidence="8">
    <location>
        <begin position="25"/>
        <end position="47"/>
    </location>
</feature>
<dbReference type="Pfam" id="PF04263">
    <property type="entry name" value="TPK_catalytic"/>
    <property type="match status" value="1"/>
</dbReference>
<feature type="domain" description="Thiamin pyrophosphokinase thiamin-binding" evidence="9">
    <location>
        <begin position="254"/>
        <end position="336"/>
    </location>
</feature>
<reference evidence="11" key="1">
    <citation type="submission" date="2016-04" db="EMBL/GenBank/DDBJ databases">
        <title>Comparative genomics of biotechnologically important yeasts.</title>
        <authorList>
            <consortium name="DOE Joint Genome Institute"/>
            <person name="Riley R."/>
            <person name="Haridas S."/>
            <person name="Wolfe K.H."/>
            <person name="Lopes M.R."/>
            <person name="Hittinger C.T."/>
            <person name="Goker M."/>
            <person name="Salamov A."/>
            <person name="Wisecaver J."/>
            <person name="Long T.M."/>
            <person name="Aerts A.L."/>
            <person name="Barry K."/>
            <person name="Choi C."/>
            <person name="Clum A."/>
            <person name="Coughlan A.Y."/>
            <person name="Deshpande S."/>
            <person name="Douglass A.P."/>
            <person name="Hanson S.J."/>
            <person name="Klenk H.-P."/>
            <person name="Labutti K."/>
            <person name="Lapidus A."/>
            <person name="Lindquist E."/>
            <person name="Lipzen A."/>
            <person name="Meier-Kolthoff J.P."/>
            <person name="Ohm R.A."/>
            <person name="Otillar R.P."/>
            <person name="Pangilinan J."/>
            <person name="Peng Y."/>
            <person name="Rokas A."/>
            <person name="Rosa C.A."/>
            <person name="Scheuner C."/>
            <person name="Sibirny A.A."/>
            <person name="Slot J.C."/>
            <person name="Stielow J.B."/>
            <person name="Sun H."/>
            <person name="Kurtzman C.P."/>
            <person name="Blackwell M."/>
            <person name="Grigoriev I.V."/>
            <person name="Jeffries T.W."/>
        </authorList>
    </citation>
    <scope>NUCLEOTIDE SEQUENCE [LARGE SCALE GENOMIC DNA]</scope>
    <source>
        <strain evidence="11">NRRL YB-2248</strain>
    </source>
</reference>
<dbReference type="Gene3D" id="2.60.120.320">
    <property type="entry name" value="Thiamin pyrophosphokinase, thiamin-binding domain"/>
    <property type="match status" value="1"/>
</dbReference>
<dbReference type="PANTHER" id="PTHR13622">
    <property type="entry name" value="THIAMIN PYROPHOSPHOKINASE"/>
    <property type="match status" value="1"/>
</dbReference>
<dbReference type="GO" id="GO:0009229">
    <property type="term" value="P:thiamine diphosphate biosynthetic process"/>
    <property type="evidence" value="ECO:0007669"/>
    <property type="project" value="UniProtKB-UniRule"/>
</dbReference>
<sequence length="342" mass="38485">MSLEEDQRVTENPDLIHVEPPINASLSSSSSSSSSSSRINEISNSHNSESGVNIIAPLSFFSKNNDSIKVMVLLNQQIHLPLDFFSEIWEYSTLIVCGDGGANQLYDYCIKNQLDPLQYLPHYIVGDLDSIRNSVRLFYHENGVLVKSQSSQYSSDLDKVISLINLKAHGFSRDSFHSIDDYDGIIQFEQTEILDTTTKLQTVKVFLVGAIGGRFDQTIATISKMIKCDSTRPNFTFFMLNNEHEEFVLFVKKGKNFITMNKDGLRYKSLDEFPVTERERKLKHVGLLPLIGPVSLTTKGLKWDVEHWDSSVAGYVSSSNLLVGDNGFYVECSDPIFVNVEI</sequence>
<keyword evidence="4 7" id="KW-0547">Nucleotide-binding</keyword>
<dbReference type="InterPro" id="IPR007371">
    <property type="entry name" value="TPK_catalytic"/>
</dbReference>
<dbReference type="GO" id="GO:0004788">
    <property type="term" value="F:thiamine diphosphokinase activity"/>
    <property type="evidence" value="ECO:0007669"/>
    <property type="project" value="UniProtKB-UniRule"/>
</dbReference>
<dbReference type="Proteomes" id="UP000094801">
    <property type="component" value="Unassembled WGS sequence"/>
</dbReference>
<dbReference type="EMBL" id="KV453849">
    <property type="protein sequence ID" value="ODV86564.1"/>
    <property type="molecule type" value="Genomic_DNA"/>
</dbReference>
<dbReference type="UniPathway" id="UPA00060">
    <property type="reaction ID" value="UER00597"/>
</dbReference>
<dbReference type="STRING" id="983967.A0A1E4T496"/>
<dbReference type="GO" id="GO:0016301">
    <property type="term" value="F:kinase activity"/>
    <property type="evidence" value="ECO:0007669"/>
    <property type="project" value="UniProtKB-UniRule"/>
</dbReference>
<evidence type="ECO:0000256" key="2">
    <source>
        <dbReference type="ARBA" id="ARBA00006785"/>
    </source>
</evidence>
<dbReference type="OrthoDB" id="25149at2759"/>
<dbReference type="PIRSF" id="PIRSF031057">
    <property type="entry name" value="Thiamin_pyrophosphokinase"/>
    <property type="match status" value="1"/>
</dbReference>
<protein>
    <recommendedName>
        <fullName evidence="7">Thiamine pyrophosphokinase</fullName>
        <ecNumber evidence="7">2.7.6.2</ecNumber>
    </recommendedName>
</protein>
<keyword evidence="5 7" id="KW-0418">Kinase</keyword>
<evidence type="ECO:0000313" key="11">
    <source>
        <dbReference type="Proteomes" id="UP000094801"/>
    </source>
</evidence>
<comment type="similarity">
    <text evidence="2 7">Belongs to the thiamine pyrophosphokinase family.</text>
</comment>
<dbReference type="InterPro" id="IPR036371">
    <property type="entry name" value="TPK_B1-bd_sf"/>
</dbReference>
<evidence type="ECO:0000256" key="3">
    <source>
        <dbReference type="ARBA" id="ARBA00022679"/>
    </source>
</evidence>
<evidence type="ECO:0000256" key="8">
    <source>
        <dbReference type="SAM" id="MobiDB-lite"/>
    </source>
</evidence>
<keyword evidence="11" id="KW-1185">Reference proteome</keyword>
<dbReference type="GO" id="GO:0030975">
    <property type="term" value="F:thiamine binding"/>
    <property type="evidence" value="ECO:0007669"/>
    <property type="project" value="UniProtKB-UniRule"/>
</dbReference>
<dbReference type="AlphaFoldDB" id="A0A1E4T496"/>
<dbReference type="GO" id="GO:0005524">
    <property type="term" value="F:ATP binding"/>
    <property type="evidence" value="ECO:0007669"/>
    <property type="project" value="UniProtKB-UniRule"/>
</dbReference>